<reference evidence="4 5" key="1">
    <citation type="submission" date="2018-05" db="EMBL/GenBank/DDBJ databases">
        <title>Genomic Encyclopedia of Type Strains, Phase IV (KMG-V): Genome sequencing to study the core and pangenomes of soil and plant-associated prokaryotes.</title>
        <authorList>
            <person name="Whitman W."/>
        </authorList>
    </citation>
    <scope>NUCLEOTIDE SEQUENCE [LARGE SCALE GENOMIC DNA]</scope>
    <source>
        <strain evidence="4 5">PNA 200-10</strain>
    </source>
</reference>
<accession>A0A2V2BLI8</accession>
<keyword evidence="4" id="KW-0328">Glycosyltransferase</keyword>
<proteinExistence type="predicted"/>
<dbReference type="AlphaFoldDB" id="A0A2V2BLI8"/>
<organism evidence="4 5">
    <name type="scientific">Pantoea allii</name>
    <dbReference type="NCBI Taxonomy" id="574096"/>
    <lineage>
        <taxon>Bacteria</taxon>
        <taxon>Pseudomonadati</taxon>
        <taxon>Pseudomonadota</taxon>
        <taxon>Gammaproteobacteria</taxon>
        <taxon>Enterobacterales</taxon>
        <taxon>Erwiniaceae</taxon>
        <taxon>Pantoea</taxon>
    </lineage>
</organism>
<gene>
    <name evidence="4" type="ORF">C7431_105139</name>
</gene>
<dbReference type="SUPFAM" id="SSF53756">
    <property type="entry name" value="UDP-Glycosyltransferase/glycogen phosphorylase"/>
    <property type="match status" value="1"/>
</dbReference>
<evidence type="ECO:0000259" key="2">
    <source>
        <dbReference type="Pfam" id="PF00534"/>
    </source>
</evidence>
<dbReference type="Pfam" id="PF00534">
    <property type="entry name" value="Glycos_transf_1"/>
    <property type="match status" value="1"/>
</dbReference>
<dbReference type="InterPro" id="IPR001296">
    <property type="entry name" value="Glyco_trans_1"/>
</dbReference>
<dbReference type="RefSeq" id="WP_096010802.1">
    <property type="nucleotide sequence ID" value="NZ_CP193910.1"/>
</dbReference>
<dbReference type="GO" id="GO:0009103">
    <property type="term" value="P:lipopolysaccharide biosynthetic process"/>
    <property type="evidence" value="ECO:0007669"/>
    <property type="project" value="TreeGrafter"/>
</dbReference>
<dbReference type="EMBL" id="QGHF01000005">
    <property type="protein sequence ID" value="PWK96809.1"/>
    <property type="molecule type" value="Genomic_DNA"/>
</dbReference>
<feature type="domain" description="Glycosyltransferase subfamily 4-like N-terminal" evidence="3">
    <location>
        <begin position="15"/>
        <end position="160"/>
    </location>
</feature>
<name>A0A2V2BLI8_9GAMM</name>
<feature type="domain" description="Glycosyl transferase family 1" evidence="2">
    <location>
        <begin position="170"/>
        <end position="305"/>
    </location>
</feature>
<dbReference type="Proteomes" id="UP000245981">
    <property type="component" value="Unassembled WGS sequence"/>
</dbReference>
<dbReference type="PANTHER" id="PTHR46401">
    <property type="entry name" value="GLYCOSYLTRANSFERASE WBBK-RELATED"/>
    <property type="match status" value="1"/>
</dbReference>
<dbReference type="InterPro" id="IPR028098">
    <property type="entry name" value="Glyco_trans_4-like_N"/>
</dbReference>
<dbReference type="OrthoDB" id="6515232at2"/>
<dbReference type="PANTHER" id="PTHR46401:SF2">
    <property type="entry name" value="GLYCOSYLTRANSFERASE WBBK-RELATED"/>
    <property type="match status" value="1"/>
</dbReference>
<dbReference type="CDD" id="cd03809">
    <property type="entry name" value="GT4_MtfB-like"/>
    <property type="match status" value="1"/>
</dbReference>
<sequence>MIFIDGIIYSLQNSGGISVYFDEYLKYLKKNKIENELIIYPNNNPYASEFNVNRTPRMSLSIERYIDVSISPETKDDIFHSSYYRLPVNKKNVKIITTVHDFTYEVFPKGLKTIVHHWQKKRAILNSDGIICISESTRKDMLKYIPEARYIPTKVIYNGVSDFTPLEKTSSNDKYVVFVGARNGYKNFTSCVKALQKHEDIKLVVVGGGKFNPEEMTLLNEYIPGRFNHAGFVSEEELNLLYSNAYCLIYPSLYEGFGIPVIEAMRSGCPVIASNSSSVKEIATGSAILLDKITEDDISHALLQLGDNVIREKLISSGLVNSAKFSWTKMAQETLNFYDEIRDIK</sequence>
<keyword evidence="1 4" id="KW-0808">Transferase</keyword>
<evidence type="ECO:0000313" key="5">
    <source>
        <dbReference type="Proteomes" id="UP000245981"/>
    </source>
</evidence>
<dbReference type="GO" id="GO:0016757">
    <property type="term" value="F:glycosyltransferase activity"/>
    <property type="evidence" value="ECO:0007669"/>
    <property type="project" value="UniProtKB-KW"/>
</dbReference>
<evidence type="ECO:0000256" key="1">
    <source>
        <dbReference type="ARBA" id="ARBA00022679"/>
    </source>
</evidence>
<dbReference type="Pfam" id="PF13439">
    <property type="entry name" value="Glyco_transf_4"/>
    <property type="match status" value="1"/>
</dbReference>
<evidence type="ECO:0000313" key="4">
    <source>
        <dbReference type="EMBL" id="PWK96809.1"/>
    </source>
</evidence>
<dbReference type="Gene3D" id="3.40.50.2000">
    <property type="entry name" value="Glycogen Phosphorylase B"/>
    <property type="match status" value="2"/>
</dbReference>
<evidence type="ECO:0000259" key="3">
    <source>
        <dbReference type="Pfam" id="PF13439"/>
    </source>
</evidence>
<protein>
    <submittedName>
        <fullName evidence="4">Mannosyltransferase</fullName>
    </submittedName>
</protein>
<comment type="caution">
    <text evidence="4">The sequence shown here is derived from an EMBL/GenBank/DDBJ whole genome shotgun (WGS) entry which is preliminary data.</text>
</comment>